<proteinExistence type="predicted"/>
<organism evidence="1">
    <name type="scientific">uncultured Thermoleophilia bacterium</name>
    <dbReference type="NCBI Taxonomy" id="1497501"/>
    <lineage>
        <taxon>Bacteria</taxon>
        <taxon>Bacillati</taxon>
        <taxon>Actinomycetota</taxon>
        <taxon>Thermoleophilia</taxon>
        <taxon>environmental samples</taxon>
    </lineage>
</organism>
<reference evidence="1" key="1">
    <citation type="submission" date="2020-02" db="EMBL/GenBank/DDBJ databases">
        <authorList>
            <person name="Meier V. D."/>
        </authorList>
    </citation>
    <scope>NUCLEOTIDE SEQUENCE</scope>
    <source>
        <strain evidence="1">AVDCRST_MAG79</strain>
    </source>
</reference>
<sequence>MAEPRTAAFLEHAEADVLVSADPGLVRLLTGHAADVETGPSPFALPPVVVAGGAGTVLVCSDDEAPETGDVEAYPGFTTGPLDPAGHAAAALRRAVDRLGPQRIVVDDSSLPAVLAAALPAGTRPAPDALALLGATKTP</sequence>
<accession>A0A6J4ULJ3</accession>
<feature type="non-terminal residue" evidence="1">
    <location>
        <position position="139"/>
    </location>
</feature>
<name>A0A6J4ULJ3_9ACTN</name>
<dbReference type="EMBL" id="CADCWC010000443">
    <property type="protein sequence ID" value="CAA9552743.1"/>
    <property type="molecule type" value="Genomic_DNA"/>
</dbReference>
<evidence type="ECO:0000313" key="1">
    <source>
        <dbReference type="EMBL" id="CAA9552743.1"/>
    </source>
</evidence>
<gene>
    <name evidence="1" type="ORF">AVDCRST_MAG79-2817</name>
</gene>
<dbReference type="AlphaFoldDB" id="A0A6J4ULJ3"/>
<protein>
    <submittedName>
        <fullName evidence="1">Uncharacterized protein</fullName>
    </submittedName>
</protein>